<accession>A0ABX8VU04</accession>
<dbReference type="RefSeq" id="WP_220177901.1">
    <property type="nucleotide sequence ID" value="NZ_CP040817.1"/>
</dbReference>
<sequence>MNEQQIHDIRFELAYSYQLEKMTEVFNRRIDKLLCLIQFFLGSAVVTEHGSGLLLGILIAIISALLFTLKPGEITGSAKQQAQKYRILLDDLDTSDIEIIKQKKYVIEQTDSPQPYSLCGPAYHRAAVMLGLPANSKLTPMEKLFSFFCGGTPR</sequence>
<gene>
    <name evidence="1" type="ORF">FGI21_04865</name>
</gene>
<evidence type="ECO:0000313" key="2">
    <source>
        <dbReference type="Proteomes" id="UP000824976"/>
    </source>
</evidence>
<organism evidence="1 2">
    <name type="scientific">Dickeya zeae</name>
    <dbReference type="NCBI Taxonomy" id="204042"/>
    <lineage>
        <taxon>Bacteria</taxon>
        <taxon>Pseudomonadati</taxon>
        <taxon>Pseudomonadota</taxon>
        <taxon>Gammaproteobacteria</taxon>
        <taxon>Enterobacterales</taxon>
        <taxon>Pectobacteriaceae</taxon>
        <taxon>Dickeya</taxon>
    </lineage>
</organism>
<name>A0ABX8VU04_9GAMM</name>
<dbReference type="EMBL" id="CP040817">
    <property type="protein sequence ID" value="QYM91257.1"/>
    <property type="molecule type" value="Genomic_DNA"/>
</dbReference>
<dbReference type="Proteomes" id="UP000824976">
    <property type="component" value="Chromosome"/>
</dbReference>
<proteinExistence type="predicted"/>
<protein>
    <recommendedName>
        <fullName evidence="3">SMODS and SLOG-associating 2TM effector domain-containing protein</fullName>
    </recommendedName>
</protein>
<evidence type="ECO:0000313" key="1">
    <source>
        <dbReference type="EMBL" id="QYM91257.1"/>
    </source>
</evidence>
<reference evidence="1 2" key="1">
    <citation type="submission" date="2019-06" db="EMBL/GenBank/DDBJ databases">
        <title>Complete genome of Dickeya zeae PL65.</title>
        <authorList>
            <person name="Boluk G."/>
            <person name="Arif M."/>
        </authorList>
    </citation>
    <scope>NUCLEOTIDE SEQUENCE [LARGE SCALE GENOMIC DNA]</scope>
    <source>
        <strain evidence="1 2">PL65</strain>
    </source>
</reference>
<evidence type="ECO:0008006" key="3">
    <source>
        <dbReference type="Google" id="ProtNLM"/>
    </source>
</evidence>
<keyword evidence="2" id="KW-1185">Reference proteome</keyword>